<evidence type="ECO:0000256" key="1">
    <source>
        <dbReference type="ARBA" id="ARBA00001974"/>
    </source>
</evidence>
<dbReference type="GO" id="GO:0016491">
    <property type="term" value="F:oxidoreductase activity"/>
    <property type="evidence" value="ECO:0007669"/>
    <property type="project" value="UniProtKB-KW"/>
</dbReference>
<dbReference type="PANTHER" id="PTHR42973">
    <property type="entry name" value="BINDING OXIDOREDUCTASE, PUTATIVE (AFU_ORTHOLOGUE AFUA_1G17690)-RELATED"/>
    <property type="match status" value="1"/>
</dbReference>
<dbReference type="AlphaFoldDB" id="A0A7G6T591"/>
<feature type="domain" description="FAD-binding PCMH-type" evidence="6">
    <location>
        <begin position="5"/>
        <end position="178"/>
    </location>
</feature>
<dbReference type="PANTHER" id="PTHR42973:SF39">
    <property type="entry name" value="FAD-BINDING PCMH-TYPE DOMAIN-CONTAINING PROTEIN"/>
    <property type="match status" value="1"/>
</dbReference>
<protein>
    <submittedName>
        <fullName evidence="7">FAD-binding oxidoreductase</fullName>
    </submittedName>
</protein>
<dbReference type="InterPro" id="IPR006094">
    <property type="entry name" value="Oxid_FAD_bind_N"/>
</dbReference>
<organism evidence="7 8">
    <name type="scientific">Mesorhizobium huakuii</name>
    <dbReference type="NCBI Taxonomy" id="28104"/>
    <lineage>
        <taxon>Bacteria</taxon>
        <taxon>Pseudomonadati</taxon>
        <taxon>Pseudomonadota</taxon>
        <taxon>Alphaproteobacteria</taxon>
        <taxon>Hyphomicrobiales</taxon>
        <taxon>Phyllobacteriaceae</taxon>
        <taxon>Mesorhizobium</taxon>
    </lineage>
</organism>
<sequence>MHNHDAAVPYIVISPFSEWGLSETLRLLRQYRIYNNIAVSVRAGGHGYFNGASCEGVMINLSNMTSACIKDDVLILDPGGILGQTIHYLNKAEKVVPHGDCYEVAAGGHFTTAGWDVILSRKYGLGCQPLLGGRVVLWDGTVLEVNESSYPDLMWAMRGGAAAEVGVVSRLDLQLVDAPKYATWRESVLDLRQLRVCIENNIVAKAVGLPRELSIYFKVVFVQKKEEPVCHVSLFSLLPVSENISILREHLGNGIMDAFSDVEGGAPDQLLTSECCRPPPF</sequence>
<evidence type="ECO:0000256" key="2">
    <source>
        <dbReference type="ARBA" id="ARBA00005466"/>
    </source>
</evidence>
<evidence type="ECO:0000256" key="5">
    <source>
        <dbReference type="ARBA" id="ARBA00023002"/>
    </source>
</evidence>
<proteinExistence type="inferred from homology"/>
<dbReference type="GO" id="GO:0071949">
    <property type="term" value="F:FAD binding"/>
    <property type="evidence" value="ECO:0007669"/>
    <property type="project" value="InterPro"/>
</dbReference>
<dbReference type="EMBL" id="CP050298">
    <property type="protein sequence ID" value="QND61923.1"/>
    <property type="molecule type" value="Genomic_DNA"/>
</dbReference>
<keyword evidence="7" id="KW-0614">Plasmid</keyword>
<keyword evidence="5" id="KW-0560">Oxidoreductase</keyword>
<geneLocation type="plasmid" evidence="7 8">
    <name>p_3</name>
</geneLocation>
<reference evidence="8" key="1">
    <citation type="journal article" date="2020" name="Mol. Plant Microbe">
        <title>Rhizobial microsymbionts of the narrowly endemic Oxytropis species growing in Kamchatka are characterized by significant genetic diversity and possess a set of genes that are associated with T3SS and T6SS secretion systems and can affect the development of symbiosis.</title>
        <authorList>
            <person name="Safronova V."/>
            <person name="Guro P."/>
            <person name="Sazanova A."/>
            <person name="Kuznetsova I."/>
            <person name="Belimov A."/>
            <person name="Yakubov V."/>
            <person name="Chirak E."/>
            <person name="Afonin A."/>
            <person name="Gogolev Y."/>
            <person name="Andronov E."/>
            <person name="Tikhonovich I."/>
        </authorList>
    </citation>
    <scope>NUCLEOTIDE SEQUENCE [LARGE SCALE GENOMIC DNA]</scope>
    <source>
        <strain evidence="8">583</strain>
        <plasmid evidence="8">p_3</plasmid>
    </source>
</reference>
<dbReference type="InterPro" id="IPR036318">
    <property type="entry name" value="FAD-bd_PCMH-like_sf"/>
</dbReference>
<comment type="cofactor">
    <cofactor evidence="1">
        <name>FAD</name>
        <dbReference type="ChEBI" id="CHEBI:57692"/>
    </cofactor>
</comment>
<accession>A0A7G6T591</accession>
<name>A0A7G6T591_9HYPH</name>
<dbReference type="Proteomes" id="UP000515465">
    <property type="component" value="Plasmid p_3"/>
</dbReference>
<dbReference type="Pfam" id="PF01565">
    <property type="entry name" value="FAD_binding_4"/>
    <property type="match status" value="1"/>
</dbReference>
<evidence type="ECO:0000313" key="7">
    <source>
        <dbReference type="EMBL" id="QND61923.1"/>
    </source>
</evidence>
<keyword evidence="4" id="KW-0274">FAD</keyword>
<evidence type="ECO:0000256" key="3">
    <source>
        <dbReference type="ARBA" id="ARBA00022630"/>
    </source>
</evidence>
<dbReference type="InterPro" id="IPR050416">
    <property type="entry name" value="FAD-linked_Oxidoreductase"/>
</dbReference>
<dbReference type="PROSITE" id="PS51387">
    <property type="entry name" value="FAD_PCMH"/>
    <property type="match status" value="1"/>
</dbReference>
<keyword evidence="3" id="KW-0285">Flavoprotein</keyword>
<dbReference type="InterPro" id="IPR016166">
    <property type="entry name" value="FAD-bd_PCMH"/>
</dbReference>
<dbReference type="InterPro" id="IPR016169">
    <property type="entry name" value="FAD-bd_PCMH_sub2"/>
</dbReference>
<dbReference type="Gene3D" id="3.30.465.10">
    <property type="match status" value="1"/>
</dbReference>
<evidence type="ECO:0000256" key="4">
    <source>
        <dbReference type="ARBA" id="ARBA00022827"/>
    </source>
</evidence>
<evidence type="ECO:0000313" key="8">
    <source>
        <dbReference type="Proteomes" id="UP000515465"/>
    </source>
</evidence>
<dbReference type="SUPFAM" id="SSF56176">
    <property type="entry name" value="FAD-binding/transporter-associated domain-like"/>
    <property type="match status" value="1"/>
</dbReference>
<comment type="similarity">
    <text evidence="2">Belongs to the oxygen-dependent FAD-linked oxidoreductase family.</text>
</comment>
<evidence type="ECO:0000259" key="6">
    <source>
        <dbReference type="PROSITE" id="PS51387"/>
    </source>
</evidence>
<gene>
    <name evidence="7" type="ORF">HB778_37915</name>
</gene>